<comment type="function">
    <text evidence="2">Required for morphogenesis under gluconeogenic growth conditions.</text>
</comment>
<evidence type="ECO:0000313" key="4">
    <source>
        <dbReference type="Proteomes" id="UP000243297"/>
    </source>
</evidence>
<comment type="similarity">
    <text evidence="2">Belongs to the gluconeogenesis factor family.</text>
</comment>
<dbReference type="GO" id="GO:0005737">
    <property type="term" value="C:cytoplasm"/>
    <property type="evidence" value="ECO:0007669"/>
    <property type="project" value="UniProtKB-SubCell"/>
</dbReference>
<dbReference type="SUPFAM" id="SSF142338">
    <property type="entry name" value="CofD-like"/>
    <property type="match status" value="1"/>
</dbReference>
<keyword evidence="4" id="KW-1185">Reference proteome</keyword>
<dbReference type="GO" id="GO:0008360">
    <property type="term" value="P:regulation of cell shape"/>
    <property type="evidence" value="ECO:0007669"/>
    <property type="project" value="UniProtKB-UniRule"/>
</dbReference>
<dbReference type="InterPro" id="IPR038136">
    <property type="entry name" value="CofD-like_dom_sf"/>
</dbReference>
<proteinExistence type="inferred from homology"/>
<dbReference type="Gene3D" id="3.40.50.10680">
    <property type="entry name" value="CofD-like domains"/>
    <property type="match status" value="1"/>
</dbReference>
<dbReference type="EMBL" id="FUWY01000001">
    <property type="protein sequence ID" value="SJZ42574.1"/>
    <property type="molecule type" value="Genomic_DNA"/>
</dbReference>
<gene>
    <name evidence="3" type="ORF">SAMN02745191_0567</name>
</gene>
<dbReference type="InterPro" id="IPR002882">
    <property type="entry name" value="CofD"/>
</dbReference>
<evidence type="ECO:0000256" key="1">
    <source>
        <dbReference type="ARBA" id="ARBA00022490"/>
    </source>
</evidence>
<dbReference type="CDD" id="cd07187">
    <property type="entry name" value="YvcK_like"/>
    <property type="match status" value="1"/>
</dbReference>
<dbReference type="GO" id="GO:0043743">
    <property type="term" value="F:LPPG:FO 2-phospho-L-lactate transferase activity"/>
    <property type="evidence" value="ECO:0007669"/>
    <property type="project" value="InterPro"/>
</dbReference>
<dbReference type="Pfam" id="PF01933">
    <property type="entry name" value="CofD"/>
    <property type="match status" value="1"/>
</dbReference>
<dbReference type="PANTHER" id="PTHR30135:SF3">
    <property type="entry name" value="GLUCONEOGENESIS FACTOR-RELATED"/>
    <property type="match status" value="1"/>
</dbReference>
<reference evidence="4" key="1">
    <citation type="submission" date="2017-02" db="EMBL/GenBank/DDBJ databases">
        <authorList>
            <person name="Varghese N."/>
            <person name="Submissions S."/>
        </authorList>
    </citation>
    <scope>NUCLEOTIDE SEQUENCE [LARGE SCALE GENOMIC DNA]</scope>
    <source>
        <strain evidence="4">ATCC 25662</strain>
    </source>
</reference>
<dbReference type="STRING" id="118967.SAMN02745191_0567"/>
<sequence>MMKNKKVVVIGGGHGQSTILRGIKHIEDIDITAIVTVADDGGSTGRLRQFFNMPAMGDIRGVLIALAESETLLSTLMDYRFVSNDDNVVGQQDIIGHNLGNLILVALTQSSGSFVESIEILSKVLNVRGNIIPSTSQVITLFAIMEDGTIVRGEDNIPRIHNRIKRVFYQDEVRASEKAIDAIKEADLIIYGIGSVYTSILPNIIIPEIKDALQKAKGEKIYICNAMTQPGETTNYEVEDHVDALIDHGAYVDKVVVNNDVIPDYIIQRYKDEDSTPVKIVRERHSYEIVEASLLDFSNNLVRHDSMKIKSVVESLLKDVENTCHSQQK</sequence>
<dbReference type="AlphaFoldDB" id="A0A1T4KJJ2"/>
<evidence type="ECO:0000256" key="2">
    <source>
        <dbReference type="HAMAP-Rule" id="MF_00973"/>
    </source>
</evidence>
<keyword evidence="1 2" id="KW-0963">Cytoplasm</keyword>
<organism evidence="3 4">
    <name type="scientific">Anaerorhabdus furcosa</name>
    <dbReference type="NCBI Taxonomy" id="118967"/>
    <lineage>
        <taxon>Bacteria</taxon>
        <taxon>Bacillati</taxon>
        <taxon>Bacillota</taxon>
        <taxon>Erysipelotrichia</taxon>
        <taxon>Erysipelotrichales</taxon>
        <taxon>Erysipelotrichaceae</taxon>
        <taxon>Anaerorhabdus</taxon>
    </lineage>
</organism>
<dbReference type="HAMAP" id="MF_00973">
    <property type="entry name" value="Gluconeogen_factor"/>
    <property type="match status" value="1"/>
</dbReference>
<accession>A0A1T4KJJ2</accession>
<comment type="subcellular location">
    <subcellularLocation>
        <location evidence="2">Cytoplasm</location>
    </subcellularLocation>
</comment>
<dbReference type="InterPro" id="IPR010119">
    <property type="entry name" value="Gluconeogen_factor"/>
</dbReference>
<dbReference type="NCBIfam" id="TIGR01826">
    <property type="entry name" value="CofD_related"/>
    <property type="match status" value="1"/>
</dbReference>
<protein>
    <recommendedName>
        <fullName evidence="2">Putative gluconeogenesis factor</fullName>
    </recommendedName>
</protein>
<evidence type="ECO:0000313" key="3">
    <source>
        <dbReference type="EMBL" id="SJZ42574.1"/>
    </source>
</evidence>
<dbReference type="PANTHER" id="PTHR30135">
    <property type="entry name" value="UNCHARACTERIZED PROTEIN YVCK-RELATED"/>
    <property type="match status" value="1"/>
</dbReference>
<name>A0A1T4KJJ2_9FIRM</name>
<dbReference type="Proteomes" id="UP000243297">
    <property type="component" value="Unassembled WGS sequence"/>
</dbReference>